<organism evidence="9 11">
    <name type="scientific">Dekkera bruxellensis</name>
    <name type="common">Brettanomyces custersii</name>
    <dbReference type="NCBI Taxonomy" id="5007"/>
    <lineage>
        <taxon>Eukaryota</taxon>
        <taxon>Fungi</taxon>
        <taxon>Dikarya</taxon>
        <taxon>Ascomycota</taxon>
        <taxon>Saccharomycotina</taxon>
        <taxon>Pichiomycetes</taxon>
        <taxon>Pichiales</taxon>
        <taxon>Pichiaceae</taxon>
        <taxon>Brettanomyces</taxon>
    </lineage>
</organism>
<evidence type="ECO:0000256" key="1">
    <source>
        <dbReference type="ARBA" id="ARBA00005156"/>
    </source>
</evidence>
<comment type="pathway">
    <text evidence="1">Protein modification; peptidyl-diphthamide biosynthesis.</text>
</comment>
<evidence type="ECO:0000259" key="8">
    <source>
        <dbReference type="PROSITE" id="PS51074"/>
    </source>
</evidence>
<reference evidence="10" key="2">
    <citation type="submission" date="2020-10" db="EMBL/GenBank/DDBJ databases">
        <authorList>
            <person name="Palmer J.M."/>
        </authorList>
    </citation>
    <scope>NUCLEOTIDE SEQUENCE</scope>
    <source>
        <strain evidence="10">UCD 2041</strain>
    </source>
</reference>
<dbReference type="Proteomes" id="UP000663131">
    <property type="component" value="Chromosome 5"/>
</dbReference>
<dbReference type="PROSITE" id="PS51074">
    <property type="entry name" value="DPH_MB"/>
    <property type="match status" value="1"/>
</dbReference>
<feature type="domain" description="DPH-type MB" evidence="8">
    <location>
        <begin position="7"/>
        <end position="63"/>
    </location>
</feature>
<evidence type="ECO:0000313" key="11">
    <source>
        <dbReference type="Proteomes" id="UP000568158"/>
    </source>
</evidence>
<dbReference type="AlphaFoldDB" id="A0A8H6BDL8"/>
<keyword evidence="2" id="KW-0479">Metal-binding</keyword>
<reference evidence="10" key="3">
    <citation type="journal article" name="BMC Genomics">
        <title>New genome assemblies reveal patterns of domestication and adaptation across Brettanomyces (Dekkera) species.</title>
        <authorList>
            <person name="Roach M.J."/>
            <person name="Borneman A.R."/>
        </authorList>
    </citation>
    <scope>NUCLEOTIDE SEQUENCE</scope>
    <source>
        <strain evidence="10">UCD 2041</strain>
    </source>
</reference>
<dbReference type="InterPro" id="IPR044248">
    <property type="entry name" value="DPH3/4-like"/>
</dbReference>
<proteinExistence type="inferred from homology"/>
<evidence type="ECO:0000313" key="9">
    <source>
        <dbReference type="EMBL" id="KAF6009875.1"/>
    </source>
</evidence>
<evidence type="ECO:0000256" key="6">
    <source>
        <dbReference type="ARBA" id="ARBA00041070"/>
    </source>
</evidence>
<comment type="catalytic activity">
    <reaction evidence="7">
        <text>2 [3Fe-4S](0)-[protein] + 2 Fe(2+)-[Dph3] + NADH = 2 [4Fe-4S](1+)-[protein] + 2 [Dph3] + NAD(+) + H(+)</text>
        <dbReference type="Rhea" id="RHEA:71239"/>
        <dbReference type="Rhea" id="RHEA-COMP:17997"/>
        <dbReference type="Rhea" id="RHEA-COMP:17998"/>
        <dbReference type="Rhea" id="RHEA-COMP:18001"/>
        <dbReference type="Rhea" id="RHEA-COMP:18002"/>
        <dbReference type="ChEBI" id="CHEBI:15378"/>
        <dbReference type="ChEBI" id="CHEBI:29033"/>
        <dbReference type="ChEBI" id="CHEBI:33723"/>
        <dbReference type="ChEBI" id="CHEBI:47402"/>
        <dbReference type="ChEBI" id="CHEBI:57540"/>
        <dbReference type="ChEBI" id="CHEBI:57945"/>
        <dbReference type="ChEBI" id="CHEBI:83228"/>
    </reaction>
</comment>
<dbReference type="OMA" id="LFTYPCP"/>
<evidence type="ECO:0000313" key="10">
    <source>
        <dbReference type="EMBL" id="QOU19176.1"/>
    </source>
</evidence>
<keyword evidence="3" id="KW-0408">Iron</keyword>
<protein>
    <recommendedName>
        <fullName evidence="6">Diphthamide biosynthesis protein 3</fullName>
    </recommendedName>
</protein>
<dbReference type="Pfam" id="PF05207">
    <property type="entry name" value="Zn_ribbon_CSL"/>
    <property type="match status" value="1"/>
</dbReference>
<dbReference type="GO" id="GO:0017183">
    <property type="term" value="P:protein histidyl modification to diphthamide"/>
    <property type="evidence" value="ECO:0007669"/>
    <property type="project" value="UniProtKB-UniPathway"/>
</dbReference>
<dbReference type="Proteomes" id="UP000568158">
    <property type="component" value="Unassembled WGS sequence"/>
</dbReference>
<comment type="catalytic activity">
    <reaction evidence="5">
        <text>[3Fe-4S](1+)-[protein] + Fe(2+)-[Dph3] = [3Fe-4S](0)-[protein] + Fe(3+)-[Dph3]</text>
        <dbReference type="Rhea" id="RHEA:71235"/>
        <dbReference type="Rhea" id="RHEA-COMP:17996"/>
        <dbReference type="Rhea" id="RHEA-COMP:17997"/>
        <dbReference type="Rhea" id="RHEA-COMP:18002"/>
        <dbReference type="Rhea" id="RHEA-COMP:18003"/>
        <dbReference type="ChEBI" id="CHEBI:29033"/>
        <dbReference type="ChEBI" id="CHEBI:29034"/>
        <dbReference type="ChEBI" id="CHEBI:33751"/>
        <dbReference type="ChEBI" id="CHEBI:47402"/>
        <dbReference type="ChEBI" id="CHEBI:83228"/>
    </reaction>
</comment>
<reference evidence="9 11" key="1">
    <citation type="journal article" date="2020" name="Appl. Microbiol. Biotechnol.">
        <title>Targeted gene deletion in Brettanomyces bruxellensis with an expression-free CRISPR-Cas9 system.</title>
        <authorList>
            <person name="Varela C."/>
            <person name="Bartel C."/>
            <person name="Onetto C."/>
            <person name="Borneman A."/>
        </authorList>
    </citation>
    <scope>NUCLEOTIDE SEQUENCE [LARGE SCALE GENOMIC DNA]</scope>
    <source>
        <strain evidence="9 11">AWRI1613</strain>
    </source>
</reference>
<dbReference type="EMBL" id="JABCYN010000030">
    <property type="protein sequence ID" value="KAF6009875.1"/>
    <property type="molecule type" value="Genomic_DNA"/>
</dbReference>
<dbReference type="EMBL" id="CP063133">
    <property type="protein sequence ID" value="QOU19176.1"/>
    <property type="molecule type" value="Genomic_DNA"/>
</dbReference>
<evidence type="ECO:0000256" key="5">
    <source>
        <dbReference type="ARBA" id="ARBA00036267"/>
    </source>
</evidence>
<dbReference type="OrthoDB" id="66964at2759"/>
<dbReference type="FunFam" id="3.10.660.10:FF:000001">
    <property type="entry name" value="Diphthamide biosynthesis 3"/>
    <property type="match status" value="1"/>
</dbReference>
<dbReference type="Gene3D" id="3.10.660.10">
    <property type="entry name" value="DPH Zinc finger"/>
    <property type="match status" value="1"/>
</dbReference>
<dbReference type="SUPFAM" id="SSF144217">
    <property type="entry name" value="CSL zinc finger"/>
    <property type="match status" value="1"/>
</dbReference>
<accession>A0A8H6BDL8</accession>
<dbReference type="GeneID" id="64576320"/>
<dbReference type="GO" id="GO:0046872">
    <property type="term" value="F:metal ion binding"/>
    <property type="evidence" value="ECO:0007669"/>
    <property type="project" value="UniProtKB-KW"/>
</dbReference>
<dbReference type="RefSeq" id="XP_041135669.1">
    <property type="nucleotide sequence ID" value="XM_041282893.1"/>
</dbReference>
<evidence type="ECO:0000256" key="7">
    <source>
        <dbReference type="ARBA" id="ARBA00048125"/>
    </source>
</evidence>
<dbReference type="InterPro" id="IPR007872">
    <property type="entry name" value="DPH_MB_dom"/>
</dbReference>
<name>A0A8H6BDL8_DEKBR</name>
<gene>
    <name evidence="9" type="primary">DPH3</name>
    <name evidence="10" type="ORF">BRETT_004397</name>
    <name evidence="9" type="ORF">HII12_003421</name>
</gene>
<dbReference type="PANTHER" id="PTHR21454:SF31">
    <property type="entry name" value="DIPHTHAMIDE BIOSYNTHESIS PROTEIN 3"/>
    <property type="match status" value="1"/>
</dbReference>
<comment type="similarity">
    <text evidence="4">Belongs to the DPH3 family.</text>
</comment>
<dbReference type="UniPathway" id="UPA00559"/>
<dbReference type="KEGG" id="bbrx:BRETT_004397"/>
<evidence type="ECO:0000256" key="3">
    <source>
        <dbReference type="ARBA" id="ARBA00023004"/>
    </source>
</evidence>
<dbReference type="InterPro" id="IPR036671">
    <property type="entry name" value="DPH_MB_sf"/>
</dbReference>
<dbReference type="PANTHER" id="PTHR21454">
    <property type="entry name" value="DPH3 HOMOLOG-RELATED"/>
    <property type="match status" value="1"/>
</dbReference>
<sequence length="75" mass="8762">MSEQLSIYDQVEIEDLTFDPDQQIFTYPCPCGDRFQITLEDMKDGEKIAVCPSCSLMVEIIFEREDLDDYIDEVE</sequence>
<evidence type="ECO:0000256" key="2">
    <source>
        <dbReference type="ARBA" id="ARBA00022723"/>
    </source>
</evidence>
<evidence type="ECO:0000256" key="4">
    <source>
        <dbReference type="ARBA" id="ARBA00024032"/>
    </source>
</evidence>